<dbReference type="OrthoDB" id="4773416at2"/>
<protein>
    <submittedName>
        <fullName evidence="1">Uncharacterized protein</fullName>
    </submittedName>
</protein>
<evidence type="ECO:0000313" key="2">
    <source>
        <dbReference type="Proteomes" id="UP000193577"/>
    </source>
</evidence>
<dbReference type="EMBL" id="NCXO01000008">
    <property type="protein sequence ID" value="OSC34708.1"/>
    <property type="molecule type" value="Genomic_DNA"/>
</dbReference>
<dbReference type="Proteomes" id="UP000193577">
    <property type="component" value="Unassembled WGS sequence"/>
</dbReference>
<comment type="caution">
    <text evidence="1">The sequence shown here is derived from an EMBL/GenBank/DDBJ whole genome shotgun (WGS) entry which is preliminary data.</text>
</comment>
<name>A0A7I7SDH3_9MYCO</name>
<organism evidence="1 2">
    <name type="scientific">Mycolicibacillus koreensis</name>
    <dbReference type="NCBI Taxonomy" id="1069220"/>
    <lineage>
        <taxon>Bacteria</taxon>
        <taxon>Bacillati</taxon>
        <taxon>Actinomycetota</taxon>
        <taxon>Actinomycetes</taxon>
        <taxon>Mycobacteriales</taxon>
        <taxon>Mycobacteriaceae</taxon>
        <taxon>Mycolicibacillus</taxon>
    </lineage>
</organism>
<gene>
    <name evidence="1" type="ORF">B8W67_05520</name>
</gene>
<evidence type="ECO:0000313" key="1">
    <source>
        <dbReference type="EMBL" id="OSC34708.1"/>
    </source>
</evidence>
<keyword evidence="2" id="KW-1185">Reference proteome</keyword>
<accession>A0A7I7SDH3</accession>
<sequence length="123" mass="13536">MSWDAELVDVATGETLAEFNYTHNTNVMANLVLYPDTDVSRGVGEEVFFPQNPPWWQHLDGCGGPSGAQLLDRLIAALKADPAWFRQLNPPNGWGSYDSFLGKLEEMRLAIPASGAVRWTVTG</sequence>
<proteinExistence type="predicted"/>
<dbReference type="AlphaFoldDB" id="A0A7I7SDH3"/>
<reference evidence="1 2" key="1">
    <citation type="submission" date="2017-04" db="EMBL/GenBank/DDBJ databases">
        <title>The new phylogeny of genus Mycobacterium.</title>
        <authorList>
            <person name="Tortoli E."/>
            <person name="Trovato A."/>
            <person name="Cirillo D.M."/>
        </authorList>
    </citation>
    <scope>NUCLEOTIDE SEQUENCE [LARGE SCALE GENOMIC DNA]</scope>
    <source>
        <strain evidence="1 2">KCTC 19819</strain>
    </source>
</reference>
<dbReference type="RefSeq" id="WP_085302694.1">
    <property type="nucleotide sequence ID" value="NZ_AP022594.1"/>
</dbReference>